<organism evidence="1 2">
    <name type="scientific">Kibdelosporangium aridum</name>
    <dbReference type="NCBI Taxonomy" id="2030"/>
    <lineage>
        <taxon>Bacteria</taxon>
        <taxon>Bacillati</taxon>
        <taxon>Actinomycetota</taxon>
        <taxon>Actinomycetes</taxon>
        <taxon>Pseudonocardiales</taxon>
        <taxon>Pseudonocardiaceae</taxon>
        <taxon>Kibdelosporangium</taxon>
    </lineage>
</organism>
<protein>
    <submittedName>
        <fullName evidence="1">Uncharacterized protein</fullName>
    </submittedName>
</protein>
<name>A0A428Z640_KIBAR</name>
<dbReference type="EMBL" id="QHKI01000022">
    <property type="protein sequence ID" value="RSM82557.1"/>
    <property type="molecule type" value="Genomic_DNA"/>
</dbReference>
<dbReference type="OrthoDB" id="4234112at2"/>
<evidence type="ECO:0000313" key="1">
    <source>
        <dbReference type="EMBL" id="RSM82557.1"/>
    </source>
</evidence>
<proteinExistence type="predicted"/>
<reference evidence="1 2" key="1">
    <citation type="submission" date="2018-05" db="EMBL/GenBank/DDBJ databases">
        <title>Evolution of GPA BGCs.</title>
        <authorList>
            <person name="Waglechner N."/>
            <person name="Wright G.D."/>
        </authorList>
    </citation>
    <scope>NUCLEOTIDE SEQUENCE [LARGE SCALE GENOMIC DNA]</scope>
    <source>
        <strain evidence="1 2">A82846</strain>
    </source>
</reference>
<dbReference type="RefSeq" id="WP_037253984.1">
    <property type="nucleotide sequence ID" value="NZ_QHKI01000022.1"/>
</dbReference>
<evidence type="ECO:0000313" key="2">
    <source>
        <dbReference type="Proteomes" id="UP000287547"/>
    </source>
</evidence>
<comment type="caution">
    <text evidence="1">The sequence shown here is derived from an EMBL/GenBank/DDBJ whole genome shotgun (WGS) entry which is preliminary data.</text>
</comment>
<accession>A0A428Z640</accession>
<sequence length="182" mass="20483">MIGANSDNRLAIFMAKCHNGPEFDALVTRAMLEAVRRRQDRLPGLAAALPNELVDCNGWLRRACSFPRVTCRRFVQANVRESDPWFGLEEALLTMAVHGSAHVWAKIHGISDRSGNGRYHNARFRDLALTLGLQVQKDRHLGHRTPHLSGKGRYDYADLLRELRHGLKVLAANGPDKPSEER</sequence>
<gene>
    <name evidence="1" type="ORF">DMH04_25535</name>
</gene>
<dbReference type="AlphaFoldDB" id="A0A428Z640"/>
<dbReference type="Proteomes" id="UP000287547">
    <property type="component" value="Unassembled WGS sequence"/>
</dbReference>